<feature type="chain" id="PRO_5002496646" description="Rap1a immunity protein domain-containing protein" evidence="1">
    <location>
        <begin position="26"/>
        <end position="112"/>
    </location>
</feature>
<dbReference type="PATRIC" id="fig|265726.11.peg.3528"/>
<dbReference type="Proteomes" id="UP000033633">
    <property type="component" value="Unassembled WGS sequence"/>
</dbReference>
<organism evidence="2 3">
    <name type="scientific">Photobacterium halotolerans</name>
    <dbReference type="NCBI Taxonomy" id="265726"/>
    <lineage>
        <taxon>Bacteria</taxon>
        <taxon>Pseudomonadati</taxon>
        <taxon>Pseudomonadota</taxon>
        <taxon>Gammaproteobacteria</taxon>
        <taxon>Vibrionales</taxon>
        <taxon>Vibrionaceae</taxon>
        <taxon>Photobacterium</taxon>
    </lineage>
</organism>
<dbReference type="RefSeq" id="WP_046219983.1">
    <property type="nucleotide sequence ID" value="NZ_JWYV01000004.1"/>
</dbReference>
<protein>
    <recommendedName>
        <fullName evidence="4">Rap1a immunity protein domain-containing protein</fullName>
    </recommendedName>
</protein>
<feature type="signal peptide" evidence="1">
    <location>
        <begin position="1"/>
        <end position="25"/>
    </location>
</feature>
<comment type="caution">
    <text evidence="2">The sequence shown here is derived from an EMBL/GenBank/DDBJ whole genome shotgun (WGS) entry which is preliminary data.</text>
</comment>
<evidence type="ECO:0000313" key="2">
    <source>
        <dbReference type="EMBL" id="KKD00444.1"/>
    </source>
</evidence>
<dbReference type="AlphaFoldDB" id="A0A0F5VE86"/>
<sequence>MKSIRTITLTLSSLFALSLPPQVAAADAQQAFMNDCLRTYQNESLCLGYALGVFNTISAIQCSQPEQHPIHSLTQTGTMQTEGAKRVRLSIEAMQPALSKISDCRANSPTSS</sequence>
<evidence type="ECO:0000313" key="3">
    <source>
        <dbReference type="Proteomes" id="UP000033633"/>
    </source>
</evidence>
<name>A0A0F5VE86_9GAMM</name>
<keyword evidence="3" id="KW-1185">Reference proteome</keyword>
<proteinExistence type="predicted"/>
<dbReference type="OrthoDB" id="5819290at2"/>
<dbReference type="EMBL" id="JWYV01000004">
    <property type="protein sequence ID" value="KKD00444.1"/>
    <property type="molecule type" value="Genomic_DNA"/>
</dbReference>
<gene>
    <name evidence="2" type="ORF">KY46_07330</name>
</gene>
<reference evidence="2 3" key="1">
    <citation type="submission" date="2014-12" db="EMBL/GenBank/DDBJ databases">
        <title>Mercury Reductase activity and rhizosphere competence traits in the genome of root associated Photobacterium halotolerans MELD1.</title>
        <authorList>
            <person name="Mathew D.C."/>
            <person name="Huang C.-C."/>
        </authorList>
    </citation>
    <scope>NUCLEOTIDE SEQUENCE [LARGE SCALE GENOMIC DNA]</scope>
    <source>
        <strain evidence="2 3">MELD1</strain>
    </source>
</reference>
<evidence type="ECO:0008006" key="4">
    <source>
        <dbReference type="Google" id="ProtNLM"/>
    </source>
</evidence>
<accession>A0A0F5VE86</accession>
<evidence type="ECO:0000256" key="1">
    <source>
        <dbReference type="SAM" id="SignalP"/>
    </source>
</evidence>
<keyword evidence="1" id="KW-0732">Signal</keyword>